<evidence type="ECO:0000313" key="2">
    <source>
        <dbReference type="EMBL" id="RYM31310.1"/>
    </source>
</evidence>
<evidence type="ECO:0000259" key="1">
    <source>
        <dbReference type="Pfam" id="PF25056"/>
    </source>
</evidence>
<dbReference type="EMBL" id="SETE01000009">
    <property type="protein sequence ID" value="RYM31310.1"/>
    <property type="molecule type" value="Genomic_DNA"/>
</dbReference>
<gene>
    <name evidence="2" type="ORF">ERX46_16645</name>
</gene>
<dbReference type="AlphaFoldDB" id="A0A4Q4KF71"/>
<dbReference type="Proteomes" id="UP000293952">
    <property type="component" value="Unassembled WGS sequence"/>
</dbReference>
<dbReference type="InterPro" id="IPR056695">
    <property type="entry name" value="DUF7793"/>
</dbReference>
<comment type="caution">
    <text evidence="2">The sequence shown here is derived from an EMBL/GenBank/DDBJ whole genome shotgun (WGS) entry which is preliminary data.</text>
</comment>
<accession>A0A4Q4KF71</accession>
<protein>
    <recommendedName>
        <fullName evidence="1">DUF7793 domain-containing protein</fullName>
    </recommendedName>
</protein>
<keyword evidence="3" id="KW-1185">Reference proteome</keyword>
<feature type="domain" description="DUF7793" evidence="1">
    <location>
        <begin position="16"/>
        <end position="124"/>
    </location>
</feature>
<sequence length="128" mass="14969">MLNKIEYDSPVARITIDNEGIFIFKLKDTSSIYDIEEARSQYRFMNLHSEGKPYKAIIDTRGSLVLPTDAACDYYFEGNNFENIMALVVNSLPMKLLLGRMFRHENVPNSKIFKNDEDAYEWLLKKEF</sequence>
<dbReference type="RefSeq" id="WP_130094996.1">
    <property type="nucleotide sequence ID" value="NZ_SETE01000009.1"/>
</dbReference>
<organism evidence="2 3">
    <name type="scientific">Brumimicrobium glaciale</name>
    <dbReference type="NCBI Taxonomy" id="200475"/>
    <lineage>
        <taxon>Bacteria</taxon>
        <taxon>Pseudomonadati</taxon>
        <taxon>Bacteroidota</taxon>
        <taxon>Flavobacteriia</taxon>
        <taxon>Flavobacteriales</taxon>
        <taxon>Crocinitomicaceae</taxon>
        <taxon>Brumimicrobium</taxon>
    </lineage>
</organism>
<proteinExistence type="predicted"/>
<dbReference type="Pfam" id="PF25056">
    <property type="entry name" value="DUF7793"/>
    <property type="match status" value="1"/>
</dbReference>
<evidence type="ECO:0000313" key="3">
    <source>
        <dbReference type="Proteomes" id="UP000293952"/>
    </source>
</evidence>
<dbReference type="OrthoDB" id="1467624at2"/>
<reference evidence="2 3" key="1">
    <citation type="submission" date="2019-02" db="EMBL/GenBank/DDBJ databases">
        <title>Genome sequence of the sea-ice species Brumimicrobium glaciale.</title>
        <authorList>
            <person name="Bowman J.P."/>
        </authorList>
    </citation>
    <scope>NUCLEOTIDE SEQUENCE [LARGE SCALE GENOMIC DNA]</scope>
    <source>
        <strain evidence="2 3">IC156</strain>
    </source>
</reference>
<name>A0A4Q4KF71_9FLAO</name>